<name>A0A6P1UWB9_9ENTR</name>
<evidence type="ECO:0000256" key="1">
    <source>
        <dbReference type="ARBA" id="ARBA00004328"/>
    </source>
</evidence>
<sequence length="430" mass="46477">MPQIEELRRQRAGINEQVQALATIEANGGTLTAEQLTEFAGLQQQFSDISAKMERLEAAERAAAVVAKPVKATQQAPGIVVKQEPKQYTGAGMTRLVMAVAAGAGNLQDAATFAAEELNDPSVSMAISTAASSGGVLIPQNLHSEVIELLRDRTIIRKLGARSIPLPNGNMALPRLAGGATASYTGENKDAKVSEARFDDVKLTAKTMIAMVPISNQLIGRAGFNVEQLVLQDILTAISVREDKAFMRDDGTGDTPTGMKARATEWNRLLPWESAEINLNTIDEYLDKIILMAMDGNSNMISCGWGMSNRTYMKLYGLRDGNGNKVYPEMSQGPQSMLKGYPIQRTSAIPANLGTGGKESEIYFADFNDVVIGEDGNMKVDFSKEASYIDADGNLVSAFSRNQSLIRVITEHDIGFRHPEGLVLGTKVLF</sequence>
<dbReference type="EMBL" id="CP048108">
    <property type="protein sequence ID" value="QHS46240.1"/>
    <property type="molecule type" value="Genomic_DNA"/>
</dbReference>
<dbReference type="InterPro" id="IPR024455">
    <property type="entry name" value="Phage_capsid"/>
</dbReference>
<dbReference type="Proteomes" id="UP000464389">
    <property type="component" value="Chromosome"/>
</dbReference>
<evidence type="ECO:0000259" key="3">
    <source>
        <dbReference type="Pfam" id="PF05065"/>
    </source>
</evidence>
<dbReference type="Gene3D" id="3.30.2400.10">
    <property type="entry name" value="Major capsid protein gp5"/>
    <property type="match status" value="1"/>
</dbReference>
<keyword evidence="2" id="KW-0175">Coiled coil</keyword>
<dbReference type="Gene3D" id="3.30.2320.10">
    <property type="entry name" value="hypothetical protein PF0899 domain"/>
    <property type="match status" value="1"/>
</dbReference>
<dbReference type="SUPFAM" id="SSF56563">
    <property type="entry name" value="Major capsid protein gp5"/>
    <property type="match status" value="1"/>
</dbReference>
<feature type="coiled-coil region" evidence="2">
    <location>
        <begin position="4"/>
        <end position="59"/>
    </location>
</feature>
<feature type="domain" description="Phage capsid-like C-terminal" evidence="3">
    <location>
        <begin position="134"/>
        <end position="426"/>
    </location>
</feature>
<protein>
    <submittedName>
        <fullName evidence="4">Phage major capsid protein</fullName>
    </submittedName>
</protein>
<accession>A0A6P1UWB9</accession>
<evidence type="ECO:0000256" key="2">
    <source>
        <dbReference type="SAM" id="Coils"/>
    </source>
</evidence>
<dbReference type="InterPro" id="IPR054612">
    <property type="entry name" value="Phage_capsid-like_C"/>
</dbReference>
<dbReference type="Pfam" id="PF05065">
    <property type="entry name" value="Phage_capsid"/>
    <property type="match status" value="1"/>
</dbReference>
<organism evidence="4 5">
    <name type="scientific">Klebsiella michiganensis</name>
    <dbReference type="NCBI Taxonomy" id="1134687"/>
    <lineage>
        <taxon>Bacteria</taxon>
        <taxon>Pseudomonadati</taxon>
        <taxon>Pseudomonadota</taxon>
        <taxon>Gammaproteobacteria</taxon>
        <taxon>Enterobacterales</taxon>
        <taxon>Enterobacteriaceae</taxon>
        <taxon>Klebsiella/Raoultella group</taxon>
        <taxon>Klebsiella</taxon>
    </lineage>
</organism>
<dbReference type="RefSeq" id="WP_162121753.1">
    <property type="nucleotide sequence ID" value="NZ_CP048108.1"/>
</dbReference>
<dbReference type="AlphaFoldDB" id="A0A6P1UWB9"/>
<evidence type="ECO:0000313" key="5">
    <source>
        <dbReference type="Proteomes" id="UP000464389"/>
    </source>
</evidence>
<gene>
    <name evidence="4" type="ORF">GW952_11860</name>
</gene>
<reference evidence="4 5" key="1">
    <citation type="submission" date="2020-01" db="EMBL/GenBank/DDBJ databases">
        <title>Bactrocera dorsalis gut bacteria genome.</title>
        <authorList>
            <person name="Zhang H."/>
            <person name="Cai Z."/>
        </authorList>
    </citation>
    <scope>NUCLEOTIDE SEQUENCE [LARGE SCALE GENOMIC DNA]</scope>
    <source>
        <strain evidence="4 5">BD177</strain>
    </source>
</reference>
<proteinExistence type="predicted"/>
<dbReference type="NCBIfam" id="TIGR01554">
    <property type="entry name" value="major_cap_HK97"/>
    <property type="match status" value="1"/>
</dbReference>
<comment type="subcellular location">
    <subcellularLocation>
        <location evidence="1">Virion</location>
    </subcellularLocation>
</comment>
<evidence type="ECO:0000313" key="4">
    <source>
        <dbReference type="EMBL" id="QHS46240.1"/>
    </source>
</evidence>